<evidence type="ECO:0000256" key="4">
    <source>
        <dbReference type="ARBA" id="ARBA00010459"/>
    </source>
</evidence>
<dbReference type="Pfam" id="PF01124">
    <property type="entry name" value="MAPEG"/>
    <property type="match status" value="1"/>
</dbReference>
<comment type="similarity">
    <text evidence="4">Belongs to the MAPEG family.</text>
</comment>
<evidence type="ECO:0000256" key="3">
    <source>
        <dbReference type="ARBA" id="ARBA00004477"/>
    </source>
</evidence>
<gene>
    <name evidence="18" type="ORF">TCAL_05768</name>
</gene>
<protein>
    <recommendedName>
        <fullName evidence="15">Microsomal glutathione S-transferase 1</fullName>
        <ecNumber evidence="5">2.5.1.18</ecNumber>
    </recommendedName>
</protein>
<keyword evidence="12" id="KW-0496">Mitochondrion</keyword>
<evidence type="ECO:0000313" key="18">
    <source>
        <dbReference type="EMBL" id="TRY63072.1"/>
    </source>
</evidence>
<dbReference type="GO" id="GO:0004364">
    <property type="term" value="F:glutathione transferase activity"/>
    <property type="evidence" value="ECO:0007669"/>
    <property type="project" value="UniProtKB-EC"/>
</dbReference>
<dbReference type="STRING" id="6832.A0A553NC94"/>
<dbReference type="SUPFAM" id="SSF161084">
    <property type="entry name" value="MAPEG domain-like"/>
    <property type="match status" value="1"/>
</dbReference>
<dbReference type="EC" id="2.5.1.18" evidence="5"/>
<dbReference type="InterPro" id="IPR023352">
    <property type="entry name" value="MAPEG-like_dom_sf"/>
</dbReference>
<accession>A0A553NC94</accession>
<comment type="function">
    <text evidence="1">Conjugation of reduced glutathione to a wide number of exogenous and endogenous hydrophobic electrophiles.</text>
</comment>
<keyword evidence="7 17" id="KW-0812">Transmembrane</keyword>
<dbReference type="Gene3D" id="1.20.120.550">
    <property type="entry name" value="Membrane associated eicosanoid/glutathione metabolism-like domain"/>
    <property type="match status" value="1"/>
</dbReference>
<evidence type="ECO:0000256" key="12">
    <source>
        <dbReference type="ARBA" id="ARBA00023128"/>
    </source>
</evidence>
<evidence type="ECO:0000256" key="5">
    <source>
        <dbReference type="ARBA" id="ARBA00012452"/>
    </source>
</evidence>
<comment type="caution">
    <text evidence="18">The sequence shown here is derived from an EMBL/GenBank/DDBJ whole genome shotgun (WGS) entry which is preliminary data.</text>
</comment>
<evidence type="ECO:0000256" key="13">
    <source>
        <dbReference type="ARBA" id="ARBA00023136"/>
    </source>
</evidence>
<organism evidence="18 19">
    <name type="scientific">Tigriopus californicus</name>
    <name type="common">Marine copepod</name>
    <dbReference type="NCBI Taxonomy" id="6832"/>
    <lineage>
        <taxon>Eukaryota</taxon>
        <taxon>Metazoa</taxon>
        <taxon>Ecdysozoa</taxon>
        <taxon>Arthropoda</taxon>
        <taxon>Crustacea</taxon>
        <taxon>Multicrustacea</taxon>
        <taxon>Hexanauplia</taxon>
        <taxon>Copepoda</taxon>
        <taxon>Harpacticoida</taxon>
        <taxon>Harpacticidae</taxon>
        <taxon>Tigriopus</taxon>
    </lineage>
</organism>
<keyword evidence="10 17" id="KW-1133">Transmembrane helix</keyword>
<dbReference type="OMA" id="ICHTIAY"/>
<dbReference type="GO" id="GO:0005789">
    <property type="term" value="C:endoplasmic reticulum membrane"/>
    <property type="evidence" value="ECO:0007669"/>
    <property type="project" value="UniProtKB-SubCell"/>
</dbReference>
<dbReference type="PANTHER" id="PTHR10689:SF6">
    <property type="entry name" value="MICROSOMAL GLUTATHIONE S-TRANSFERASE 1"/>
    <property type="match status" value="1"/>
</dbReference>
<name>A0A553NC94_TIGCA</name>
<sequence>MEVNEGILKCYLFYSSLLILKFLLTDILSSLLRMSKGIFANPEDAACSPQGLVSQSDPEIQRWCRALRNDLENILPFLFLGGALVASNPGYGTALWCFRLFFLTRVAHTVLYLKEMAQPSRGIVFGVGLTINLYMSVQILTHFVF</sequence>
<dbReference type="GO" id="GO:0005741">
    <property type="term" value="C:mitochondrial outer membrane"/>
    <property type="evidence" value="ECO:0007669"/>
    <property type="project" value="UniProtKB-SubCell"/>
</dbReference>
<comment type="subunit">
    <text evidence="14">Homotrimer; The trimer binds only one molecule of glutathione.</text>
</comment>
<dbReference type="Proteomes" id="UP000318571">
    <property type="component" value="Chromosome 10"/>
</dbReference>
<evidence type="ECO:0000256" key="11">
    <source>
        <dbReference type="ARBA" id="ARBA00022990"/>
    </source>
</evidence>
<evidence type="ECO:0000256" key="15">
    <source>
        <dbReference type="ARBA" id="ARBA00039397"/>
    </source>
</evidence>
<evidence type="ECO:0000256" key="7">
    <source>
        <dbReference type="ARBA" id="ARBA00022692"/>
    </source>
</evidence>
<reference evidence="18 19" key="1">
    <citation type="journal article" date="2018" name="Nat. Ecol. Evol.">
        <title>Genomic signatures of mitonuclear coevolution across populations of Tigriopus californicus.</title>
        <authorList>
            <person name="Barreto F.S."/>
            <person name="Watson E.T."/>
            <person name="Lima T.G."/>
            <person name="Willett C.S."/>
            <person name="Edmands S."/>
            <person name="Li W."/>
            <person name="Burton R.S."/>
        </authorList>
    </citation>
    <scope>NUCLEOTIDE SEQUENCE [LARGE SCALE GENOMIC DNA]</scope>
    <source>
        <strain evidence="18 19">San Diego</strain>
    </source>
</reference>
<evidence type="ECO:0000256" key="17">
    <source>
        <dbReference type="SAM" id="Phobius"/>
    </source>
</evidence>
<feature type="transmembrane region" description="Helical" evidence="17">
    <location>
        <begin position="12"/>
        <end position="32"/>
    </location>
</feature>
<evidence type="ECO:0000256" key="14">
    <source>
        <dbReference type="ARBA" id="ARBA00038540"/>
    </source>
</evidence>
<dbReference type="OrthoDB" id="193139at2759"/>
<keyword evidence="9" id="KW-0256">Endoplasmic reticulum</keyword>
<keyword evidence="19" id="KW-1185">Reference proteome</keyword>
<evidence type="ECO:0000256" key="10">
    <source>
        <dbReference type="ARBA" id="ARBA00022989"/>
    </source>
</evidence>
<feature type="transmembrane region" description="Helical" evidence="17">
    <location>
        <begin position="77"/>
        <end position="102"/>
    </location>
</feature>
<dbReference type="EMBL" id="VCGU01000458">
    <property type="protein sequence ID" value="TRY63072.1"/>
    <property type="molecule type" value="Genomic_DNA"/>
</dbReference>
<evidence type="ECO:0000256" key="2">
    <source>
        <dbReference type="ARBA" id="ARBA00004294"/>
    </source>
</evidence>
<keyword evidence="13 17" id="KW-0472">Membrane</keyword>
<keyword evidence="6" id="KW-0808">Transferase</keyword>
<evidence type="ECO:0000256" key="9">
    <source>
        <dbReference type="ARBA" id="ARBA00022824"/>
    </source>
</evidence>
<keyword evidence="11" id="KW-0007">Acetylation</keyword>
<evidence type="ECO:0000256" key="8">
    <source>
        <dbReference type="ARBA" id="ARBA00022787"/>
    </source>
</evidence>
<comment type="subcellular location">
    <subcellularLocation>
        <location evidence="3">Endoplasmic reticulum membrane</location>
        <topology evidence="3">Multi-pass membrane protein</topology>
    </subcellularLocation>
    <subcellularLocation>
        <location evidence="2">Mitochondrion outer membrane</location>
    </subcellularLocation>
</comment>
<dbReference type="PANTHER" id="PTHR10689">
    <property type="entry name" value="MICROSOMAL GLUTATHIONE S-TRANSFERASE 1"/>
    <property type="match status" value="1"/>
</dbReference>
<evidence type="ECO:0000256" key="1">
    <source>
        <dbReference type="ARBA" id="ARBA00003701"/>
    </source>
</evidence>
<evidence type="ECO:0000256" key="6">
    <source>
        <dbReference type="ARBA" id="ARBA00022679"/>
    </source>
</evidence>
<keyword evidence="8" id="KW-1000">Mitochondrion outer membrane</keyword>
<dbReference type="InterPro" id="IPR001129">
    <property type="entry name" value="Membr-assoc_MAPEG"/>
</dbReference>
<dbReference type="InterPro" id="IPR040162">
    <property type="entry name" value="MGST1-like"/>
</dbReference>
<dbReference type="FunFam" id="1.20.120.550:FF:000002">
    <property type="entry name" value="Microsomal glutathione S-transferase 1"/>
    <property type="match status" value="1"/>
</dbReference>
<evidence type="ECO:0000256" key="16">
    <source>
        <dbReference type="ARBA" id="ARBA00049385"/>
    </source>
</evidence>
<feature type="transmembrane region" description="Helical" evidence="17">
    <location>
        <begin position="123"/>
        <end position="144"/>
    </location>
</feature>
<comment type="catalytic activity">
    <reaction evidence="16">
        <text>RX + glutathione = an S-substituted glutathione + a halide anion + H(+)</text>
        <dbReference type="Rhea" id="RHEA:16437"/>
        <dbReference type="ChEBI" id="CHEBI:15378"/>
        <dbReference type="ChEBI" id="CHEBI:16042"/>
        <dbReference type="ChEBI" id="CHEBI:17792"/>
        <dbReference type="ChEBI" id="CHEBI:57925"/>
        <dbReference type="ChEBI" id="CHEBI:90779"/>
        <dbReference type="EC" id="2.5.1.18"/>
    </reaction>
    <physiologicalReaction direction="left-to-right" evidence="16">
        <dbReference type="Rhea" id="RHEA:16438"/>
    </physiologicalReaction>
</comment>
<proteinExistence type="inferred from homology"/>
<dbReference type="AlphaFoldDB" id="A0A553NC94"/>
<evidence type="ECO:0000313" key="19">
    <source>
        <dbReference type="Proteomes" id="UP000318571"/>
    </source>
</evidence>